<keyword evidence="2" id="KW-1185">Reference proteome</keyword>
<dbReference type="CDD" id="cd10801">
    <property type="entry name" value="LamB_YcsF_like_1"/>
    <property type="match status" value="1"/>
</dbReference>
<dbReference type="GO" id="GO:0017168">
    <property type="term" value="F:5-oxoprolinase (ATP-hydrolyzing) activity"/>
    <property type="evidence" value="ECO:0007669"/>
    <property type="project" value="UniProtKB-EC"/>
</dbReference>
<sequence>MNKNTFPFDINCDLGEGMSNDAALMPFIDSCNIACGGHTGDEKSIEITIKLAKKHDLKAGAHPSYPDRENFGRKYMNIEHKLLRTIILKQIQFFEKICQQQGLSMNHVKPHGALYNFAAKDDLTAFILIHLVEEYFADAFLYCPSGSLMAAMAMEAGIKIKREVFADRSYNDDLSLVDRSKPKALLTDPQEVLEHVGWMVNESKIKTITGNFIPIEAETICIHGDNPAALEILKSFRTHFGK</sequence>
<dbReference type="Proteomes" id="UP001142175">
    <property type="component" value="Unassembled WGS sequence"/>
</dbReference>
<dbReference type="PANTHER" id="PTHR30292">
    <property type="entry name" value="UNCHARACTERIZED PROTEIN YBGL-RELATED"/>
    <property type="match status" value="1"/>
</dbReference>
<dbReference type="NCBIfam" id="NF003814">
    <property type="entry name" value="PRK05406.1-3"/>
    <property type="match status" value="1"/>
</dbReference>
<accession>A0A9X2T0F6</accession>
<comment type="caution">
    <text evidence="1">The sequence shown here is derived from an EMBL/GenBank/DDBJ whole genome shotgun (WGS) entry which is preliminary data.</text>
</comment>
<keyword evidence="1" id="KW-0378">Hydrolase</keyword>
<dbReference type="InterPro" id="IPR011330">
    <property type="entry name" value="Glyco_hydro/deAcase_b/a-brl"/>
</dbReference>
<dbReference type="GO" id="GO:0005975">
    <property type="term" value="P:carbohydrate metabolic process"/>
    <property type="evidence" value="ECO:0007669"/>
    <property type="project" value="InterPro"/>
</dbReference>
<evidence type="ECO:0000313" key="2">
    <source>
        <dbReference type="Proteomes" id="UP001142175"/>
    </source>
</evidence>
<name>A0A9X2T0F6_9BACT</name>
<dbReference type="AlphaFoldDB" id="A0A9X2T0F6"/>
<dbReference type="RefSeq" id="WP_258423397.1">
    <property type="nucleotide sequence ID" value="NZ_JANAEZ010000001.1"/>
</dbReference>
<gene>
    <name evidence="1" type="primary">pxpA</name>
    <name evidence="1" type="ORF">NU887_10890</name>
</gene>
<dbReference type="EC" id="3.5.2.9" evidence="1"/>
<dbReference type="SUPFAM" id="SSF88713">
    <property type="entry name" value="Glycoside hydrolase/deacetylase"/>
    <property type="match status" value="1"/>
</dbReference>
<reference evidence="1" key="1">
    <citation type="submission" date="2022-08" db="EMBL/GenBank/DDBJ databases">
        <authorList>
            <person name="Zhang D."/>
        </authorList>
    </citation>
    <scope>NUCLEOTIDE SEQUENCE</scope>
    <source>
        <strain evidence="1">XJ19-11</strain>
    </source>
</reference>
<dbReference type="InterPro" id="IPR005501">
    <property type="entry name" value="LamB/YcsF/PxpA-like"/>
</dbReference>
<dbReference type="PANTHER" id="PTHR30292:SF0">
    <property type="entry name" value="5-OXOPROLINASE SUBUNIT A"/>
    <property type="match status" value="1"/>
</dbReference>
<protein>
    <submittedName>
        <fullName evidence="1">5-oxoprolinase subunit PxpA</fullName>
        <ecNumber evidence="1">3.5.2.9</ecNumber>
    </submittedName>
</protein>
<evidence type="ECO:0000313" key="1">
    <source>
        <dbReference type="EMBL" id="MCR9015543.1"/>
    </source>
</evidence>
<dbReference type="Pfam" id="PF03746">
    <property type="entry name" value="LamB_YcsF"/>
    <property type="match status" value="1"/>
</dbReference>
<organism evidence="1 2">
    <name type="scientific">Aquiflexum gelatinilyticum</name>
    <dbReference type="NCBI Taxonomy" id="2961943"/>
    <lineage>
        <taxon>Bacteria</taxon>
        <taxon>Pseudomonadati</taxon>
        <taxon>Bacteroidota</taxon>
        <taxon>Cytophagia</taxon>
        <taxon>Cytophagales</taxon>
        <taxon>Cyclobacteriaceae</taxon>
        <taxon>Aquiflexum</taxon>
    </lineage>
</organism>
<dbReference type="EMBL" id="JANSUY010000007">
    <property type="protein sequence ID" value="MCR9015543.1"/>
    <property type="molecule type" value="Genomic_DNA"/>
</dbReference>
<dbReference type="Gene3D" id="3.20.20.370">
    <property type="entry name" value="Glycoside hydrolase/deacetylase"/>
    <property type="match status" value="1"/>
</dbReference>
<proteinExistence type="predicted"/>
<dbReference type="NCBIfam" id="NF003816">
    <property type="entry name" value="PRK05406.1-5"/>
    <property type="match status" value="1"/>
</dbReference>